<evidence type="ECO:0000256" key="3">
    <source>
        <dbReference type="SAM" id="SignalP"/>
    </source>
</evidence>
<feature type="signal peptide" evidence="3">
    <location>
        <begin position="1"/>
        <end position="18"/>
    </location>
</feature>
<dbReference type="SUPFAM" id="SSF50494">
    <property type="entry name" value="Trypsin-like serine proteases"/>
    <property type="match status" value="1"/>
</dbReference>
<keyword evidence="2" id="KW-0720">Serine protease</keyword>
<dbReference type="InterPro" id="IPR043504">
    <property type="entry name" value="Peptidase_S1_PA_chymotrypsin"/>
</dbReference>
<dbReference type="GO" id="GO:0006508">
    <property type="term" value="P:proteolysis"/>
    <property type="evidence" value="ECO:0007669"/>
    <property type="project" value="UniProtKB-KW"/>
</dbReference>
<organism evidence="5">
    <name type="scientific">Pristhesancus plagipennis</name>
    <name type="common">Common assassin bug</name>
    <dbReference type="NCBI Taxonomy" id="1955184"/>
    <lineage>
        <taxon>Eukaryota</taxon>
        <taxon>Metazoa</taxon>
        <taxon>Ecdysozoa</taxon>
        <taxon>Arthropoda</taxon>
        <taxon>Hexapoda</taxon>
        <taxon>Insecta</taxon>
        <taxon>Pterygota</taxon>
        <taxon>Neoptera</taxon>
        <taxon>Paraneoptera</taxon>
        <taxon>Hemiptera</taxon>
        <taxon>Heteroptera</taxon>
        <taxon>Panheteroptera</taxon>
        <taxon>Cimicomorpha</taxon>
        <taxon>Reduviidae</taxon>
        <taxon>Harpactorinae</taxon>
        <taxon>Harpactorini</taxon>
        <taxon>Pristhesancus</taxon>
    </lineage>
</organism>
<dbReference type="PRINTS" id="PR00722">
    <property type="entry name" value="CHYMOTRYPSIN"/>
</dbReference>
<dbReference type="PANTHER" id="PTHR24252">
    <property type="entry name" value="ACROSIN-RELATED"/>
    <property type="match status" value="1"/>
</dbReference>
<accession>A0A1Q1NPF2</accession>
<dbReference type="EMBL" id="KX459652">
    <property type="protein sequence ID" value="AQM58403.1"/>
    <property type="molecule type" value="mRNA"/>
</dbReference>
<dbReference type="AlphaFoldDB" id="A0A1Q1NPF2"/>
<evidence type="ECO:0000256" key="1">
    <source>
        <dbReference type="ARBA" id="ARBA00023157"/>
    </source>
</evidence>
<dbReference type="SMART" id="SM00020">
    <property type="entry name" value="Tryp_SPc"/>
    <property type="match status" value="1"/>
</dbReference>
<dbReference type="PROSITE" id="PS00134">
    <property type="entry name" value="TRYPSIN_HIS"/>
    <property type="match status" value="1"/>
</dbReference>
<dbReference type="Pfam" id="PF00089">
    <property type="entry name" value="Trypsin"/>
    <property type="match status" value="1"/>
</dbReference>
<dbReference type="GO" id="GO:0004252">
    <property type="term" value="F:serine-type endopeptidase activity"/>
    <property type="evidence" value="ECO:0007669"/>
    <property type="project" value="InterPro"/>
</dbReference>
<dbReference type="InterPro" id="IPR009003">
    <property type="entry name" value="Peptidase_S1_PA"/>
</dbReference>
<keyword evidence="3" id="KW-0732">Signal</keyword>
<dbReference type="CDD" id="cd00190">
    <property type="entry name" value="Tryp_SPc"/>
    <property type="match status" value="1"/>
</dbReference>
<protein>
    <submittedName>
        <fullName evidence="5">Venom s1 protease 25</fullName>
    </submittedName>
</protein>
<evidence type="ECO:0000259" key="4">
    <source>
        <dbReference type="PROSITE" id="PS50240"/>
    </source>
</evidence>
<proteinExistence type="evidence at transcript level"/>
<dbReference type="InterPro" id="IPR033116">
    <property type="entry name" value="TRYPSIN_SER"/>
</dbReference>
<feature type="chain" id="PRO_5013179388" evidence="3">
    <location>
        <begin position="19"/>
        <end position="310"/>
    </location>
</feature>
<dbReference type="PANTHER" id="PTHR24252:SF7">
    <property type="entry name" value="HYALIN"/>
    <property type="match status" value="1"/>
</dbReference>
<name>A0A1Q1NPF2_PRIPG</name>
<keyword evidence="2 5" id="KW-0645">Protease</keyword>
<dbReference type="InterPro" id="IPR018114">
    <property type="entry name" value="TRYPSIN_HIS"/>
</dbReference>
<feature type="domain" description="Peptidase S1" evidence="4">
    <location>
        <begin position="50"/>
        <end position="296"/>
    </location>
</feature>
<dbReference type="PROSITE" id="PS50240">
    <property type="entry name" value="TRYPSIN_DOM"/>
    <property type="match status" value="1"/>
</dbReference>
<reference evidence="5" key="1">
    <citation type="journal article" date="2017" name="Mol. Cell. Proteomics">
        <title>Melt with this kiss: Paralysing and liquefying venom of the assassin bug Pristhesancus plagipennis (Hemiptera: Reduviidae).</title>
        <authorList>
            <person name="Walker A.A."/>
            <person name="Madio B."/>
            <person name="Jin J."/>
            <person name="Undheim E.A."/>
            <person name="Fry B.G."/>
            <person name="King G.F."/>
        </authorList>
    </citation>
    <scope>NUCLEOTIDE SEQUENCE</scope>
    <source>
        <tissue evidence="5">Venom/labial gland</tissue>
    </source>
</reference>
<keyword evidence="1" id="KW-1015">Disulfide bond</keyword>
<dbReference type="InterPro" id="IPR001254">
    <property type="entry name" value="Trypsin_dom"/>
</dbReference>
<evidence type="ECO:0000313" key="5">
    <source>
        <dbReference type="EMBL" id="AQM58403.1"/>
    </source>
</evidence>
<evidence type="ECO:0000256" key="2">
    <source>
        <dbReference type="RuleBase" id="RU363034"/>
    </source>
</evidence>
<dbReference type="InterPro" id="IPR001314">
    <property type="entry name" value="Peptidase_S1A"/>
</dbReference>
<dbReference type="PROSITE" id="PS00135">
    <property type="entry name" value="TRYPSIN_SER"/>
    <property type="match status" value="1"/>
</dbReference>
<keyword evidence="2" id="KW-0378">Hydrolase</keyword>
<sequence>MWTVTWILVVLALSSVHCQDVVDSSEHGVTEGKMKTNCTCGLSNKSPRRIIGGDESDVNEWPMMVGLIVFELFNMKNVFYCGGTLITHRHVITAGHCIHDDEGKPFTVDQMGFLFGAHDLRTINYDDPVAVRKAEKLIKHPKYVWPAAYDVAIAVMPTITFSKIIGPACLPTERFNIENKSLKVAGWGFITPDGPISDVLKKTNLIGHSHGNCGNYYKNINGAVFEKNDPYQVCTSQPDTSHCAGDSGGPILWVDPDTNRYTLVAAPSYGLQQCHKHPQVNSDISYFVPWIQQVISETYPEEKTCAKIVS</sequence>
<dbReference type="Gene3D" id="2.40.10.10">
    <property type="entry name" value="Trypsin-like serine proteases"/>
    <property type="match status" value="1"/>
</dbReference>